<evidence type="ECO:0000313" key="3">
    <source>
        <dbReference type="Proteomes" id="UP001560045"/>
    </source>
</evidence>
<keyword evidence="1" id="KW-1133">Transmembrane helix</keyword>
<feature type="transmembrane region" description="Helical" evidence="1">
    <location>
        <begin position="264"/>
        <end position="282"/>
    </location>
</feature>
<keyword evidence="1" id="KW-0812">Transmembrane</keyword>
<dbReference type="EMBL" id="JBFNXQ010000101">
    <property type="protein sequence ID" value="MEX5721035.1"/>
    <property type="molecule type" value="Genomic_DNA"/>
</dbReference>
<dbReference type="Gene3D" id="1.20.1250.20">
    <property type="entry name" value="MFS general substrate transporter like domains"/>
    <property type="match status" value="1"/>
</dbReference>
<protein>
    <submittedName>
        <fullName evidence="2">MFS transporter</fullName>
    </submittedName>
</protein>
<organism evidence="2 3">
    <name type="scientific">Geodermatophilus maliterrae</name>
    <dbReference type="NCBI Taxonomy" id="3162531"/>
    <lineage>
        <taxon>Bacteria</taxon>
        <taxon>Bacillati</taxon>
        <taxon>Actinomycetota</taxon>
        <taxon>Actinomycetes</taxon>
        <taxon>Geodermatophilales</taxon>
        <taxon>Geodermatophilaceae</taxon>
        <taxon>Geodermatophilus</taxon>
    </lineage>
</organism>
<reference evidence="2 3" key="1">
    <citation type="submission" date="2024-06" db="EMBL/GenBank/DDBJ databases">
        <title>Draft genome sequence of Geodermatophilus badlandi, a novel member of the Geodermatophilaceae isolated from badland sedimentary rocks in the Red desert, Wyoming, USA.</title>
        <authorList>
            <person name="Ben Tekaya S."/>
            <person name="Nouioui I."/>
            <person name="Flores G.M."/>
            <person name="Shaal M.N."/>
            <person name="Bredoire F."/>
            <person name="Basile F."/>
            <person name="Van Diepen L."/>
            <person name="Ward N.L."/>
        </authorList>
    </citation>
    <scope>NUCLEOTIDE SEQUENCE [LARGE SCALE GENOMIC DNA]</scope>
    <source>
        <strain evidence="2 3">WL48A</strain>
    </source>
</reference>
<feature type="transmembrane region" description="Helical" evidence="1">
    <location>
        <begin position="348"/>
        <end position="370"/>
    </location>
</feature>
<feature type="transmembrane region" description="Helical" evidence="1">
    <location>
        <begin position="314"/>
        <end position="336"/>
    </location>
</feature>
<evidence type="ECO:0000256" key="1">
    <source>
        <dbReference type="SAM" id="Phobius"/>
    </source>
</evidence>
<feature type="transmembrane region" description="Helical" evidence="1">
    <location>
        <begin position="51"/>
        <end position="73"/>
    </location>
</feature>
<dbReference type="PANTHER" id="PTHR23523">
    <property type="match status" value="1"/>
</dbReference>
<feature type="transmembrane region" description="Helical" evidence="1">
    <location>
        <begin position="111"/>
        <end position="133"/>
    </location>
</feature>
<dbReference type="Pfam" id="PF07690">
    <property type="entry name" value="MFS_1"/>
    <property type="match status" value="1"/>
</dbReference>
<gene>
    <name evidence="2" type="ORF">ABQ292_22000</name>
</gene>
<sequence length="404" mass="38836">MVPASRPTPPPPGAVLAENRLLLAAVLLTALNLRGAIAAVGPVLGEIRSDLGLSAATAGLLTTLPVLCFALLAPASAVLGRRVGAGPAVLGSLLLLAAAQGLRVLDGAPVLLAGTFLAGAAMTVGNVLLPAVVKGGFGRQAGTVTGLYTAGLVAGAAATAALTAPLGTVLGWRGALAVEGLLAVAGAGVWAAAARGHGGLLGTAGPAGRPAAGRPGLWRSPTAWAVAAVLGLQSSLYFSLTAWLPTVLADRAGTDVTTGSLAASLFQATGIVGSLLVPAVVARRPGQTGLALTVSALWLVPVGGLLAAPGAWPVWAAVAGVAQGAGIGLALVLVVLRSADADTAARLSGMSQLVGYSVGAAGPVAVGAVSGPTGGWTAPLVLLVALAVGLAVAGVLAARPVRIG</sequence>
<keyword evidence="1" id="KW-0472">Membrane</keyword>
<dbReference type="InterPro" id="IPR052524">
    <property type="entry name" value="MFS_Cyanate_Porter"/>
</dbReference>
<proteinExistence type="predicted"/>
<feature type="transmembrane region" description="Helical" evidence="1">
    <location>
        <begin position="289"/>
        <end position="308"/>
    </location>
</feature>
<feature type="transmembrane region" description="Helical" evidence="1">
    <location>
        <begin position="376"/>
        <end position="398"/>
    </location>
</feature>
<dbReference type="PANTHER" id="PTHR23523:SF2">
    <property type="entry name" value="2-NITROIMIDAZOLE TRANSPORTER"/>
    <property type="match status" value="1"/>
</dbReference>
<accession>A0ABV3XKD3</accession>
<dbReference type="Proteomes" id="UP001560045">
    <property type="component" value="Unassembled WGS sequence"/>
</dbReference>
<dbReference type="RefSeq" id="WP_369209849.1">
    <property type="nucleotide sequence ID" value="NZ_JBFNXQ010000101.1"/>
</dbReference>
<dbReference type="SUPFAM" id="SSF103473">
    <property type="entry name" value="MFS general substrate transporter"/>
    <property type="match status" value="1"/>
</dbReference>
<feature type="transmembrane region" description="Helical" evidence="1">
    <location>
        <begin position="21"/>
        <end position="45"/>
    </location>
</feature>
<feature type="transmembrane region" description="Helical" evidence="1">
    <location>
        <begin position="145"/>
        <end position="164"/>
    </location>
</feature>
<dbReference type="InterPro" id="IPR036259">
    <property type="entry name" value="MFS_trans_sf"/>
</dbReference>
<evidence type="ECO:0000313" key="2">
    <source>
        <dbReference type="EMBL" id="MEX5721035.1"/>
    </source>
</evidence>
<dbReference type="InterPro" id="IPR011701">
    <property type="entry name" value="MFS"/>
</dbReference>
<feature type="transmembrane region" description="Helical" evidence="1">
    <location>
        <begin position="85"/>
        <end position="105"/>
    </location>
</feature>
<comment type="caution">
    <text evidence="2">The sequence shown here is derived from an EMBL/GenBank/DDBJ whole genome shotgun (WGS) entry which is preliminary data.</text>
</comment>
<keyword evidence="3" id="KW-1185">Reference proteome</keyword>
<feature type="transmembrane region" description="Helical" evidence="1">
    <location>
        <begin position="223"/>
        <end position="244"/>
    </location>
</feature>
<name>A0ABV3XKD3_9ACTN</name>